<accession>A0A556U5Z3</accession>
<evidence type="ECO:0000256" key="7">
    <source>
        <dbReference type="ARBA" id="ARBA00022729"/>
    </source>
</evidence>
<evidence type="ECO:0000256" key="5">
    <source>
        <dbReference type="ARBA" id="ARBA00022514"/>
    </source>
</evidence>
<dbReference type="SUPFAM" id="SSF49842">
    <property type="entry name" value="TNF-like"/>
    <property type="match status" value="1"/>
</dbReference>
<dbReference type="InterPro" id="IPR006053">
    <property type="entry name" value="TNF"/>
</dbReference>
<evidence type="ECO:0000256" key="11">
    <source>
        <dbReference type="ARBA" id="ARBA00023157"/>
    </source>
</evidence>
<keyword evidence="11" id="KW-1015">Disulfide bond</keyword>
<keyword evidence="9 17" id="KW-1133">Transmembrane helix</keyword>
<protein>
    <recommendedName>
        <fullName evidence="4">Lymphotoxin-alpha</fullName>
    </recommendedName>
    <alternativeName>
        <fullName evidence="12">TNF-alpha</fullName>
    </alternativeName>
    <alternativeName>
        <fullName evidence="13">TNF-beta</fullName>
    </alternativeName>
    <alternativeName>
        <fullName evidence="3">Tumor necrosis factor</fullName>
    </alternativeName>
    <alternativeName>
        <fullName evidence="14">Tumor necrosis factor ligand superfamily member 1</fullName>
    </alternativeName>
</protein>
<evidence type="ECO:0000256" key="2">
    <source>
        <dbReference type="ARBA" id="ARBA00008670"/>
    </source>
</evidence>
<evidence type="ECO:0000256" key="14">
    <source>
        <dbReference type="ARBA" id="ARBA00033263"/>
    </source>
</evidence>
<evidence type="ECO:0000256" key="9">
    <source>
        <dbReference type="ARBA" id="ARBA00022989"/>
    </source>
</evidence>
<keyword evidence="5" id="KW-0202">Cytokine</keyword>
<dbReference type="GO" id="GO:0005164">
    <property type="term" value="F:tumor necrosis factor receptor binding"/>
    <property type="evidence" value="ECO:0007669"/>
    <property type="project" value="InterPro"/>
</dbReference>
<evidence type="ECO:0000259" key="18">
    <source>
        <dbReference type="PROSITE" id="PS50049"/>
    </source>
</evidence>
<evidence type="ECO:0000256" key="8">
    <source>
        <dbReference type="ARBA" id="ARBA00022968"/>
    </source>
</evidence>
<evidence type="ECO:0000256" key="17">
    <source>
        <dbReference type="SAM" id="Phobius"/>
    </source>
</evidence>
<dbReference type="PANTHER" id="PTHR11471:SF23">
    <property type="entry name" value="TUMOR NECROSIS FACTOR"/>
    <property type="match status" value="1"/>
</dbReference>
<dbReference type="EMBL" id="VCAZ01000052">
    <property type="protein sequence ID" value="TSN03397.1"/>
    <property type="molecule type" value="Genomic_DNA"/>
</dbReference>
<keyword evidence="20" id="KW-1185">Reference proteome</keyword>
<dbReference type="Pfam" id="PF00229">
    <property type="entry name" value="TNF"/>
    <property type="match status" value="1"/>
</dbReference>
<evidence type="ECO:0000313" key="20">
    <source>
        <dbReference type="Proteomes" id="UP000319801"/>
    </source>
</evidence>
<dbReference type="AlphaFoldDB" id="A0A556U5Z3"/>
<evidence type="ECO:0000256" key="15">
    <source>
        <dbReference type="ARBA" id="ARBA00046146"/>
    </source>
</evidence>
<evidence type="ECO:0000256" key="4">
    <source>
        <dbReference type="ARBA" id="ARBA00018403"/>
    </source>
</evidence>
<dbReference type="PRINTS" id="PR01236">
    <property type="entry name" value="TNFBETA"/>
</dbReference>
<dbReference type="Proteomes" id="UP000319801">
    <property type="component" value="Unassembled WGS sequence"/>
</dbReference>
<dbReference type="GO" id="GO:0005125">
    <property type="term" value="F:cytokine activity"/>
    <property type="evidence" value="ECO:0007669"/>
    <property type="project" value="UniProtKB-KW"/>
</dbReference>
<dbReference type="PRINTS" id="PR01234">
    <property type="entry name" value="TNECROSISFCT"/>
</dbReference>
<proteinExistence type="inferred from homology"/>
<dbReference type="GO" id="GO:0005615">
    <property type="term" value="C:extracellular space"/>
    <property type="evidence" value="ECO:0007669"/>
    <property type="project" value="UniProtKB-KW"/>
</dbReference>
<dbReference type="InterPro" id="IPR002960">
    <property type="entry name" value="TNF_beta"/>
</dbReference>
<comment type="similarity">
    <text evidence="2">Belongs to the tumor necrosis factor family.</text>
</comment>
<dbReference type="PANTHER" id="PTHR11471">
    <property type="entry name" value="TUMOR NECROSIS FACTOR FAMILY MEMBER"/>
    <property type="match status" value="1"/>
</dbReference>
<evidence type="ECO:0000256" key="6">
    <source>
        <dbReference type="ARBA" id="ARBA00022692"/>
    </source>
</evidence>
<evidence type="ECO:0000313" key="19">
    <source>
        <dbReference type="EMBL" id="TSN03397.1"/>
    </source>
</evidence>
<keyword evidence="8" id="KW-0735">Signal-anchor</keyword>
<comment type="subunit">
    <text evidence="16">Homotrimer, and heterotrimer of either two LTB and one LTA subunits or (less prevalent) two LTA and one LTB subunits. Interacts with TNFRSF14.</text>
</comment>
<reference evidence="19 20" key="1">
    <citation type="journal article" date="2019" name="Genome Biol. Evol.">
        <title>Whole-Genome Sequencing of the Giant Devil Catfish, Bagarius yarrelli.</title>
        <authorList>
            <person name="Jiang W."/>
            <person name="Lv Y."/>
            <person name="Cheng L."/>
            <person name="Yang K."/>
            <person name="Chao B."/>
            <person name="Wang X."/>
            <person name="Li Y."/>
            <person name="Pan X."/>
            <person name="You X."/>
            <person name="Zhang Y."/>
            <person name="Yang J."/>
            <person name="Li J."/>
            <person name="Zhang X."/>
            <person name="Liu S."/>
            <person name="Sun C."/>
            <person name="Yang J."/>
            <person name="Shi Q."/>
        </authorList>
    </citation>
    <scope>NUCLEOTIDE SEQUENCE [LARGE SCALE GENOMIC DNA]</scope>
    <source>
        <strain evidence="19">JWS20170419001</strain>
        <tissue evidence="19">Muscle</tissue>
    </source>
</reference>
<organism evidence="19 20">
    <name type="scientific">Bagarius yarrelli</name>
    <name type="common">Goonch</name>
    <name type="synonym">Bagrus yarrelli</name>
    <dbReference type="NCBI Taxonomy" id="175774"/>
    <lineage>
        <taxon>Eukaryota</taxon>
        <taxon>Metazoa</taxon>
        <taxon>Chordata</taxon>
        <taxon>Craniata</taxon>
        <taxon>Vertebrata</taxon>
        <taxon>Euteleostomi</taxon>
        <taxon>Actinopterygii</taxon>
        <taxon>Neopterygii</taxon>
        <taxon>Teleostei</taxon>
        <taxon>Ostariophysi</taxon>
        <taxon>Siluriformes</taxon>
        <taxon>Sisoridae</taxon>
        <taxon>Sisorinae</taxon>
        <taxon>Bagarius</taxon>
    </lineage>
</organism>
<keyword evidence="7" id="KW-0732">Signal</keyword>
<dbReference type="GO" id="GO:0016020">
    <property type="term" value="C:membrane"/>
    <property type="evidence" value="ECO:0007669"/>
    <property type="project" value="UniProtKB-SubCell"/>
</dbReference>
<dbReference type="InterPro" id="IPR006052">
    <property type="entry name" value="TNF_dom"/>
</dbReference>
<gene>
    <name evidence="19" type="ORF">Baya_8533</name>
</gene>
<evidence type="ECO:0000256" key="10">
    <source>
        <dbReference type="ARBA" id="ARBA00023136"/>
    </source>
</evidence>
<keyword evidence="10 17" id="KW-0472">Membrane</keyword>
<dbReference type="PROSITE" id="PS50049">
    <property type="entry name" value="THD_2"/>
    <property type="match status" value="1"/>
</dbReference>
<sequence length="284" mass="31899">MENQKVTAADIEAALGEVYQPTVETVKPSRSWTWTIVGVVVLLSLGAVASLCFAWHFTKKHHDEPVRQQQSTTSTGKKPDIIHQNCLNHVAVDVYHMWARKTNKVSLSVVDVSGPQKMLTQIAKSTKAAIHLHASDRLPEKSSPRWMSDVDQSFTKGGLRLEDNSILIPHDGLYFVYSQASYKLFCKSNEEDNEEESSNIHLSYNIRWSSPTSPSKTKRFLLSGVKTMCQTKVEEQMNGHTVYDSIYLGAVFQLYKGDKLSTESNHLADIVGRSSKTFFGVFEL</sequence>
<comment type="subcellular location">
    <subcellularLocation>
        <location evidence="1">Membrane</location>
        <topology evidence="1">Single-pass type II membrane protein</topology>
    </subcellularLocation>
</comment>
<dbReference type="InterPro" id="IPR008983">
    <property type="entry name" value="Tumour_necrosis_fac-like_dom"/>
</dbReference>
<evidence type="ECO:0000256" key="13">
    <source>
        <dbReference type="ARBA" id="ARBA00033253"/>
    </source>
</evidence>
<dbReference type="SMART" id="SM00207">
    <property type="entry name" value="TNF"/>
    <property type="match status" value="1"/>
</dbReference>
<dbReference type="CDD" id="cd00184">
    <property type="entry name" value="TNF"/>
    <property type="match status" value="1"/>
</dbReference>
<comment type="caution">
    <text evidence="19">The sequence shown here is derived from an EMBL/GenBank/DDBJ whole genome shotgun (WGS) entry which is preliminary data.</text>
</comment>
<dbReference type="OrthoDB" id="9940698at2759"/>
<keyword evidence="6 17" id="KW-0812">Transmembrane</keyword>
<evidence type="ECO:0000256" key="3">
    <source>
        <dbReference type="ARBA" id="ARBA00013893"/>
    </source>
</evidence>
<evidence type="ECO:0000256" key="1">
    <source>
        <dbReference type="ARBA" id="ARBA00004606"/>
    </source>
</evidence>
<name>A0A556U5Z3_BAGYA</name>
<evidence type="ECO:0000256" key="16">
    <source>
        <dbReference type="ARBA" id="ARBA00046860"/>
    </source>
</evidence>
<dbReference type="Gene3D" id="2.60.120.40">
    <property type="match status" value="1"/>
</dbReference>
<dbReference type="GO" id="GO:0006955">
    <property type="term" value="P:immune response"/>
    <property type="evidence" value="ECO:0007669"/>
    <property type="project" value="InterPro"/>
</dbReference>
<evidence type="ECO:0000256" key="12">
    <source>
        <dbReference type="ARBA" id="ARBA00029751"/>
    </source>
</evidence>
<feature type="transmembrane region" description="Helical" evidence="17">
    <location>
        <begin position="32"/>
        <end position="57"/>
    </location>
</feature>
<feature type="domain" description="THD" evidence="18">
    <location>
        <begin position="128"/>
        <end position="284"/>
    </location>
</feature>
<comment type="function">
    <text evidence="15">Cytokine that in its homotrimeric form binds to TNFRSF1A/TNFR1, TNFRSF1B/TNFBR and TNFRSF14/HVEM. In its heterotrimeric form with LTB binds to TNFRSF3/LTBR. Lymphotoxin is produced by lymphocytes and is cytotoxic for a wide range of tumor cells in vitro and in vivo.</text>
</comment>